<dbReference type="Gene3D" id="2.170.140.10">
    <property type="entry name" value="Chitin binding domain"/>
    <property type="match status" value="1"/>
</dbReference>
<dbReference type="InterPro" id="IPR036508">
    <property type="entry name" value="Chitin-bd_dom_sf"/>
</dbReference>
<evidence type="ECO:0000313" key="2">
    <source>
        <dbReference type="EMBL" id="JAT13296.1"/>
    </source>
</evidence>
<dbReference type="PROSITE" id="PS50940">
    <property type="entry name" value="CHIT_BIND_II"/>
    <property type="match status" value="1"/>
</dbReference>
<dbReference type="SUPFAM" id="SSF57625">
    <property type="entry name" value="Invertebrate chitin-binding proteins"/>
    <property type="match status" value="1"/>
</dbReference>
<name>A0A1B6KPD6_9HEMI</name>
<feature type="non-terminal residue" evidence="2">
    <location>
        <position position="1"/>
    </location>
</feature>
<dbReference type="GO" id="GO:0005576">
    <property type="term" value="C:extracellular region"/>
    <property type="evidence" value="ECO:0007669"/>
    <property type="project" value="InterPro"/>
</dbReference>
<sequence length="819" mass="90084">PLKPITLSSPAPFSYGFKYQPVRPAPTVFETPVVPLNPVQYTPAPHVVQYSTPAPTPSYVKPLRPITYTTQAPPVSYEYSTPAPSPIPVTYEYKTTSYVKPVPTVLKTPVVPLNPVQYSTPAPIINQYRFGVAYQRPEIQYEPEGFVKQSAFVKNQVVQEGYDYPKPSVKFVEGPKFVTTPAPTVTYSTTPEPVTPIYKQVYNFVKAPMVSAYEKVLNAISYSSTPAPLPVQSVTQSPVSFSPVTVGPSYSRPALVKTPSIPVTPVAVVPEYQKVLNVVKATTTPAPLYVNHYANSYEQELIPVSTPRPVVYKQRPVQTETYVKDYSYEENVDDLYDSLKSDFGTRITGGYGQGYVYNQEKVEVPHIKLVTPTTPVPIIKETYKPRRPVKTYIQQPAIAVGYEAGSYDGGSFYSTTPAPALVGSSGAGFGEQYHKETVFTGYSGHSGDSVSYEEFAQPIPVVTSTTQAPTVKVTTARVSLPVVPVRPEGGYYLRRQKVRVRPVVTTENYPDVYSSTYTPSTVSTTTFAPTYSYSTTPAPAVTYSTTAHPDDEVDIEEEEEDVKLLQEYNGQYGGVVSKGGYSVSSTVASIEDGEAIVGVLKKGRVTYDGRRTKSKVIVVSKLSDFNPLLVGKLGAECSCDGKSNTVTVRNRQRGSSRLFTPSRDSTIPDQQLVDTYLTSTTTFAPIVVGGSSSYKSAYESSSYDSPVVEIRPLRKKTRVYSTTTFAPEYSENLAVSEVPNFLPAGTDRVKADSVQCNRAGLFRHPNKCNKFYSCNWDQWKKKFTLHEFKCPIHLAYDTNLGACNWPSKGPACAEDNLLV</sequence>
<feature type="domain" description="Chitin-binding type-2" evidence="1">
    <location>
        <begin position="753"/>
        <end position="814"/>
    </location>
</feature>
<dbReference type="Pfam" id="PF01607">
    <property type="entry name" value="CBM_14"/>
    <property type="match status" value="1"/>
</dbReference>
<dbReference type="InterPro" id="IPR002557">
    <property type="entry name" value="Chitin-bd_dom"/>
</dbReference>
<protein>
    <recommendedName>
        <fullName evidence="1">Chitin-binding type-2 domain-containing protein</fullName>
    </recommendedName>
</protein>
<reference evidence="2" key="1">
    <citation type="submission" date="2015-11" db="EMBL/GenBank/DDBJ databases">
        <title>De novo transcriptome assembly of four potential Pierce s Disease insect vectors from Arizona vineyards.</title>
        <authorList>
            <person name="Tassone E.E."/>
        </authorList>
    </citation>
    <scope>NUCLEOTIDE SEQUENCE</scope>
</reference>
<evidence type="ECO:0000259" key="1">
    <source>
        <dbReference type="PROSITE" id="PS50940"/>
    </source>
</evidence>
<organism evidence="2">
    <name type="scientific">Graphocephala atropunctata</name>
    <dbReference type="NCBI Taxonomy" id="36148"/>
    <lineage>
        <taxon>Eukaryota</taxon>
        <taxon>Metazoa</taxon>
        <taxon>Ecdysozoa</taxon>
        <taxon>Arthropoda</taxon>
        <taxon>Hexapoda</taxon>
        <taxon>Insecta</taxon>
        <taxon>Pterygota</taxon>
        <taxon>Neoptera</taxon>
        <taxon>Paraneoptera</taxon>
        <taxon>Hemiptera</taxon>
        <taxon>Auchenorrhyncha</taxon>
        <taxon>Membracoidea</taxon>
        <taxon>Cicadellidae</taxon>
        <taxon>Cicadellinae</taxon>
        <taxon>Cicadellini</taxon>
        <taxon>Graphocephala</taxon>
    </lineage>
</organism>
<dbReference type="SMART" id="SM00494">
    <property type="entry name" value="ChtBD2"/>
    <property type="match status" value="1"/>
</dbReference>
<dbReference type="EMBL" id="GEBQ01026681">
    <property type="protein sequence ID" value="JAT13296.1"/>
    <property type="molecule type" value="Transcribed_RNA"/>
</dbReference>
<dbReference type="AlphaFoldDB" id="A0A1B6KPD6"/>
<accession>A0A1B6KPD6</accession>
<proteinExistence type="predicted"/>
<dbReference type="GO" id="GO:0008061">
    <property type="term" value="F:chitin binding"/>
    <property type="evidence" value="ECO:0007669"/>
    <property type="project" value="InterPro"/>
</dbReference>
<gene>
    <name evidence="2" type="ORF">g.42799</name>
</gene>